<protein>
    <submittedName>
        <fullName evidence="3">Pol protein</fullName>
    </submittedName>
</protein>
<dbReference type="STRING" id="1194695.A0A5A7UDG3"/>
<evidence type="ECO:0000313" key="3">
    <source>
        <dbReference type="EMBL" id="KAA0051489.1"/>
    </source>
</evidence>
<proteinExistence type="predicted"/>
<dbReference type="EMBL" id="SSTE01011259">
    <property type="protein sequence ID" value="KAA0051489.1"/>
    <property type="molecule type" value="Genomic_DNA"/>
</dbReference>
<evidence type="ECO:0000313" key="4">
    <source>
        <dbReference type="Proteomes" id="UP000321393"/>
    </source>
</evidence>
<dbReference type="AlphaFoldDB" id="A0A5A7UDG3"/>
<keyword evidence="1" id="KW-0511">Multifunctional enzyme</keyword>
<reference evidence="3 4" key="1">
    <citation type="submission" date="2019-08" db="EMBL/GenBank/DDBJ databases">
        <title>Draft genome sequences of two oriental melons (Cucumis melo L. var makuwa).</title>
        <authorList>
            <person name="Kwon S.-Y."/>
        </authorList>
    </citation>
    <scope>NUCLEOTIDE SEQUENCE [LARGE SCALE GENOMIC DNA]</scope>
    <source>
        <strain evidence="4">cv. SW 3</strain>
        <tissue evidence="3">Leaf</tissue>
    </source>
</reference>
<dbReference type="Pfam" id="PF17919">
    <property type="entry name" value="RT_RNaseH_2"/>
    <property type="match status" value="1"/>
</dbReference>
<dbReference type="InterPro" id="IPR043502">
    <property type="entry name" value="DNA/RNA_pol_sf"/>
</dbReference>
<dbReference type="OrthoDB" id="111931at2759"/>
<dbReference type="InterPro" id="IPR043128">
    <property type="entry name" value="Rev_trsase/Diguanyl_cyclase"/>
</dbReference>
<dbReference type="InterPro" id="IPR041577">
    <property type="entry name" value="RT_RNaseH_2"/>
</dbReference>
<feature type="domain" description="Reverse transcriptase/retrotransposon-derived protein RNase H-like" evidence="2">
    <location>
        <begin position="182"/>
        <end position="229"/>
    </location>
</feature>
<name>A0A5A7UDG3_CUCMM</name>
<comment type="caution">
    <text evidence="3">The sequence shown here is derived from an EMBL/GenBank/DDBJ whole genome shotgun (WGS) entry which is preliminary data.</text>
</comment>
<sequence>MIVKQYDTEFDMLSGFTPEMVATEAARANKFVRGFRNLSSDGIFQLHRQKIAEIDFHFPTTKSIFHYLSGGRTSWHKGDSFKYKGTGTVVLPKVILTMKAMVREHPDVFPYELSRLLPHREVDFAIELEVGIIPISKALYRMVPAELKELMVQWLYRSFMEDFSRIASLLTQLTRKATTSVWSSACANSFLSLKQKLVTAPIFTVPDGSGSFMIYSDASKKGLGYVLMQ</sequence>
<dbReference type="PANTHER" id="PTHR37984:SF5">
    <property type="entry name" value="PROTEIN NYNRIN-LIKE"/>
    <property type="match status" value="1"/>
</dbReference>
<accession>A0A5A7UDG3</accession>
<gene>
    <name evidence="3" type="ORF">E6C27_scaffold174G00080</name>
</gene>
<dbReference type="InterPro" id="IPR050951">
    <property type="entry name" value="Retrovirus_Pol_polyprotein"/>
</dbReference>
<evidence type="ECO:0000256" key="1">
    <source>
        <dbReference type="ARBA" id="ARBA00023268"/>
    </source>
</evidence>
<organism evidence="3 4">
    <name type="scientific">Cucumis melo var. makuwa</name>
    <name type="common">Oriental melon</name>
    <dbReference type="NCBI Taxonomy" id="1194695"/>
    <lineage>
        <taxon>Eukaryota</taxon>
        <taxon>Viridiplantae</taxon>
        <taxon>Streptophyta</taxon>
        <taxon>Embryophyta</taxon>
        <taxon>Tracheophyta</taxon>
        <taxon>Spermatophyta</taxon>
        <taxon>Magnoliopsida</taxon>
        <taxon>eudicotyledons</taxon>
        <taxon>Gunneridae</taxon>
        <taxon>Pentapetalae</taxon>
        <taxon>rosids</taxon>
        <taxon>fabids</taxon>
        <taxon>Cucurbitales</taxon>
        <taxon>Cucurbitaceae</taxon>
        <taxon>Benincaseae</taxon>
        <taxon>Cucumis</taxon>
    </lineage>
</organism>
<dbReference type="SUPFAM" id="SSF56672">
    <property type="entry name" value="DNA/RNA polymerases"/>
    <property type="match status" value="1"/>
</dbReference>
<dbReference type="GO" id="GO:0003824">
    <property type="term" value="F:catalytic activity"/>
    <property type="evidence" value="ECO:0007669"/>
    <property type="project" value="UniProtKB-KW"/>
</dbReference>
<dbReference type="Proteomes" id="UP000321393">
    <property type="component" value="Unassembled WGS sequence"/>
</dbReference>
<dbReference type="Gene3D" id="3.30.70.270">
    <property type="match status" value="1"/>
</dbReference>
<evidence type="ECO:0000259" key="2">
    <source>
        <dbReference type="Pfam" id="PF17919"/>
    </source>
</evidence>
<dbReference type="PANTHER" id="PTHR37984">
    <property type="entry name" value="PROTEIN CBG26694"/>
    <property type="match status" value="1"/>
</dbReference>